<comment type="subcellular location">
    <subcellularLocation>
        <location evidence="3">Chromosome</location>
        <location evidence="3">Centromere</location>
    </subcellularLocation>
    <subcellularLocation>
        <location evidence="2">Nucleus</location>
    </subcellularLocation>
</comment>
<reference evidence="19" key="5">
    <citation type="submission" date="2025-09" db="UniProtKB">
        <authorList>
            <consortium name="Ensembl"/>
        </authorList>
    </citation>
    <scope>IDENTIFICATION</scope>
</reference>
<evidence type="ECO:0000256" key="16">
    <source>
        <dbReference type="ARBA" id="ARBA00046705"/>
    </source>
</evidence>
<dbReference type="GO" id="GO:0034080">
    <property type="term" value="P:CENP-A containing chromatin assembly"/>
    <property type="evidence" value="ECO:0007669"/>
    <property type="project" value="TreeGrafter"/>
</dbReference>
<evidence type="ECO:0000256" key="3">
    <source>
        <dbReference type="ARBA" id="ARBA00004584"/>
    </source>
</evidence>
<name>A0A4W3JRG6_CALMI</name>
<keyword evidence="6" id="KW-0597">Phosphoprotein</keyword>
<dbReference type="GO" id="GO:0007059">
    <property type="term" value="P:chromosome segregation"/>
    <property type="evidence" value="ECO:0007669"/>
    <property type="project" value="TreeGrafter"/>
</dbReference>
<evidence type="ECO:0000256" key="5">
    <source>
        <dbReference type="ARBA" id="ARBA00022499"/>
    </source>
</evidence>
<dbReference type="PROSITE" id="PS51793">
    <property type="entry name" value="MIS18"/>
    <property type="match status" value="1"/>
</dbReference>
<dbReference type="InterPro" id="IPR004910">
    <property type="entry name" value="Yippee/Mis18/Cereblon"/>
</dbReference>
<feature type="region of interest" description="Disordered" evidence="17">
    <location>
        <begin position="195"/>
        <end position="234"/>
    </location>
</feature>
<evidence type="ECO:0000256" key="13">
    <source>
        <dbReference type="ARBA" id="ARBA00023306"/>
    </source>
</evidence>
<evidence type="ECO:0000313" key="20">
    <source>
        <dbReference type="Proteomes" id="UP000314986"/>
    </source>
</evidence>
<feature type="domain" description="Mis18" evidence="18">
    <location>
        <begin position="28"/>
        <end position="117"/>
    </location>
</feature>
<reference evidence="19" key="4">
    <citation type="submission" date="2025-08" db="UniProtKB">
        <authorList>
            <consortium name="Ensembl"/>
        </authorList>
    </citation>
    <scope>IDENTIFICATION</scope>
</reference>
<keyword evidence="5" id="KW-1017">Isopeptide bond</keyword>
<keyword evidence="11" id="KW-0832">Ubl conjugation</keyword>
<evidence type="ECO:0000256" key="12">
    <source>
        <dbReference type="ARBA" id="ARBA00023242"/>
    </source>
</evidence>
<keyword evidence="4" id="KW-0158">Chromosome</keyword>
<evidence type="ECO:0000256" key="8">
    <source>
        <dbReference type="ARBA" id="ARBA00022723"/>
    </source>
</evidence>
<dbReference type="Pfam" id="PF03226">
    <property type="entry name" value="Yippee-Mis18"/>
    <property type="match status" value="1"/>
</dbReference>
<dbReference type="GO" id="GO:0000775">
    <property type="term" value="C:chromosome, centromeric region"/>
    <property type="evidence" value="ECO:0007669"/>
    <property type="project" value="UniProtKB-SubCell"/>
</dbReference>
<proteinExistence type="predicted"/>
<evidence type="ECO:0000256" key="6">
    <source>
        <dbReference type="ARBA" id="ARBA00022553"/>
    </source>
</evidence>
<organism evidence="19 20">
    <name type="scientific">Callorhinchus milii</name>
    <name type="common">Ghost shark</name>
    <dbReference type="NCBI Taxonomy" id="7868"/>
    <lineage>
        <taxon>Eukaryota</taxon>
        <taxon>Metazoa</taxon>
        <taxon>Chordata</taxon>
        <taxon>Craniata</taxon>
        <taxon>Vertebrata</taxon>
        <taxon>Chondrichthyes</taxon>
        <taxon>Holocephali</taxon>
        <taxon>Chimaeriformes</taxon>
        <taxon>Callorhinchidae</taxon>
        <taxon>Callorhinchus</taxon>
    </lineage>
</organism>
<dbReference type="GO" id="GO:0046872">
    <property type="term" value="F:metal ion binding"/>
    <property type="evidence" value="ECO:0007669"/>
    <property type="project" value="UniProtKB-KW"/>
</dbReference>
<dbReference type="GO" id="GO:0005634">
    <property type="term" value="C:nucleus"/>
    <property type="evidence" value="ECO:0007669"/>
    <property type="project" value="UniProtKB-SubCell"/>
</dbReference>
<evidence type="ECO:0000256" key="9">
    <source>
        <dbReference type="ARBA" id="ARBA00022776"/>
    </source>
</evidence>
<evidence type="ECO:0000256" key="10">
    <source>
        <dbReference type="ARBA" id="ARBA00022833"/>
    </source>
</evidence>
<keyword evidence="10" id="KW-0862">Zinc</keyword>
<evidence type="ECO:0000256" key="7">
    <source>
        <dbReference type="ARBA" id="ARBA00022618"/>
    </source>
</evidence>
<evidence type="ECO:0000256" key="14">
    <source>
        <dbReference type="ARBA" id="ARBA00023328"/>
    </source>
</evidence>
<dbReference type="PANTHER" id="PTHR16431">
    <property type="entry name" value="NEUROGENIC PROTEIN MASTERMIND"/>
    <property type="match status" value="1"/>
</dbReference>
<evidence type="ECO:0000259" key="18">
    <source>
        <dbReference type="PROSITE" id="PS51793"/>
    </source>
</evidence>
<evidence type="ECO:0000256" key="11">
    <source>
        <dbReference type="ARBA" id="ARBA00022843"/>
    </source>
</evidence>
<evidence type="ECO:0000256" key="17">
    <source>
        <dbReference type="SAM" id="MobiDB-lite"/>
    </source>
</evidence>
<keyword evidence="14" id="KW-0137">Centromere</keyword>
<keyword evidence="12" id="KW-0539">Nucleus</keyword>
<reference evidence="20" key="1">
    <citation type="journal article" date="2006" name="Science">
        <title>Ancient noncoding elements conserved in the human genome.</title>
        <authorList>
            <person name="Venkatesh B."/>
            <person name="Kirkness E.F."/>
            <person name="Loh Y.H."/>
            <person name="Halpern A.L."/>
            <person name="Lee A.P."/>
            <person name="Johnson J."/>
            <person name="Dandona N."/>
            <person name="Viswanathan L.D."/>
            <person name="Tay A."/>
            <person name="Venter J.C."/>
            <person name="Strausberg R.L."/>
            <person name="Brenner S."/>
        </authorList>
    </citation>
    <scope>NUCLEOTIDE SEQUENCE [LARGE SCALE GENOMIC DNA]</scope>
</reference>
<sequence>LEARRGSIAPEVPANHPTGAIGHSLRLPIVFLCAQCRLPAGDSLAWSGWDSAERVICLKSHATNVSPLLSPASIYVLLTCSGCAMILGKKYVCTPIHLDFRRNLYCLYVHGSEEARLVNAGRSAVIQQQQQIIFAQRRARQEDIPRRWTVRDLDSSWGLVSGWRAEVGGCPKARSKRRVLRLALMEAREGVRQRDWDGVPKGGGLKAEGPITDGGVGRAGDLEQVGAISQEDAV</sequence>
<keyword evidence="9" id="KW-0498">Mitosis</keyword>
<dbReference type="GO" id="GO:0051301">
    <property type="term" value="P:cell division"/>
    <property type="evidence" value="ECO:0007669"/>
    <property type="project" value="UniProtKB-KW"/>
</dbReference>
<evidence type="ECO:0000256" key="1">
    <source>
        <dbReference type="ARBA" id="ARBA00003694"/>
    </source>
</evidence>
<keyword evidence="7" id="KW-0132">Cell division</keyword>
<reference evidence="20" key="3">
    <citation type="journal article" date="2014" name="Nature">
        <title>Elephant shark genome provides unique insights into gnathostome evolution.</title>
        <authorList>
            <consortium name="International Elephant Shark Genome Sequencing Consortium"/>
            <person name="Venkatesh B."/>
            <person name="Lee A.P."/>
            <person name="Ravi V."/>
            <person name="Maurya A.K."/>
            <person name="Lian M.M."/>
            <person name="Swann J.B."/>
            <person name="Ohta Y."/>
            <person name="Flajnik M.F."/>
            <person name="Sutoh Y."/>
            <person name="Kasahara M."/>
            <person name="Hoon S."/>
            <person name="Gangu V."/>
            <person name="Roy S.W."/>
            <person name="Irimia M."/>
            <person name="Korzh V."/>
            <person name="Kondrychyn I."/>
            <person name="Lim Z.W."/>
            <person name="Tay B.H."/>
            <person name="Tohari S."/>
            <person name="Kong K.W."/>
            <person name="Ho S."/>
            <person name="Lorente-Galdos B."/>
            <person name="Quilez J."/>
            <person name="Marques-Bonet T."/>
            <person name="Raney B.J."/>
            <person name="Ingham P.W."/>
            <person name="Tay A."/>
            <person name="Hillier L.W."/>
            <person name="Minx P."/>
            <person name="Boehm T."/>
            <person name="Wilson R.K."/>
            <person name="Brenner S."/>
            <person name="Warren W.C."/>
        </authorList>
    </citation>
    <scope>NUCLEOTIDE SEQUENCE [LARGE SCALE GENOMIC DNA]</scope>
</reference>
<protein>
    <recommendedName>
        <fullName evidence="15">Protein Mis18-alpha</fullName>
    </recommendedName>
</protein>
<keyword evidence="8" id="KW-0479">Metal-binding</keyword>
<keyword evidence="13" id="KW-0131">Cell cycle</keyword>
<dbReference type="Proteomes" id="UP000314986">
    <property type="component" value="Unassembled WGS sequence"/>
</dbReference>
<evidence type="ECO:0000256" key="4">
    <source>
        <dbReference type="ARBA" id="ARBA00022454"/>
    </source>
</evidence>
<keyword evidence="20" id="KW-1185">Reference proteome</keyword>
<evidence type="ECO:0000256" key="2">
    <source>
        <dbReference type="ARBA" id="ARBA00004123"/>
    </source>
</evidence>
<dbReference type="AlphaFoldDB" id="A0A4W3JRG6"/>
<comment type="subunit">
    <text evidence="16">Homodimer, and heterodimer with OIP5/MIS18B. Identified in a complex containing MIS18A, OIP5/MIS18B, MIS18BP1, RBBP7 and RBBP4.</text>
</comment>
<evidence type="ECO:0000256" key="15">
    <source>
        <dbReference type="ARBA" id="ARBA00039650"/>
    </source>
</evidence>
<dbReference type="Ensembl" id="ENSCMIT00000042419.1">
    <property type="protein sequence ID" value="ENSCMIP00000041821.1"/>
    <property type="gene ID" value="ENSCMIG00000017422.1"/>
</dbReference>
<accession>A0A4W3JRG6</accession>
<reference evidence="20" key="2">
    <citation type="journal article" date="2007" name="PLoS Biol.">
        <title>Survey sequencing and comparative analysis of the elephant shark (Callorhinchus milii) genome.</title>
        <authorList>
            <person name="Venkatesh B."/>
            <person name="Kirkness E.F."/>
            <person name="Loh Y.H."/>
            <person name="Halpern A.L."/>
            <person name="Lee A.P."/>
            <person name="Johnson J."/>
            <person name="Dandona N."/>
            <person name="Viswanathan L.D."/>
            <person name="Tay A."/>
            <person name="Venter J.C."/>
            <person name="Strausberg R.L."/>
            <person name="Brenner S."/>
        </authorList>
    </citation>
    <scope>NUCLEOTIDE SEQUENCE [LARGE SCALE GENOMIC DNA]</scope>
</reference>
<dbReference type="GO" id="GO:0000785">
    <property type="term" value="C:chromatin"/>
    <property type="evidence" value="ECO:0007669"/>
    <property type="project" value="TreeGrafter"/>
</dbReference>
<feature type="compositionally biased region" description="Gly residues" evidence="17">
    <location>
        <begin position="200"/>
        <end position="218"/>
    </location>
</feature>
<evidence type="ECO:0000313" key="19">
    <source>
        <dbReference type="Ensembl" id="ENSCMIP00000041821.1"/>
    </source>
</evidence>
<dbReference type="PANTHER" id="PTHR16431:SF2">
    <property type="entry name" value="PROTEIN MIS18-ALPHA"/>
    <property type="match status" value="1"/>
</dbReference>
<comment type="function">
    <text evidence="1">Required for recruitment of CENPA to centromeres and normal chromosome segregation during mitosis.</text>
</comment>
<dbReference type="InterPro" id="IPR034752">
    <property type="entry name" value="Mis18"/>
</dbReference>